<dbReference type="GO" id="GO:0032797">
    <property type="term" value="C:SMN complex"/>
    <property type="evidence" value="ECO:0007669"/>
    <property type="project" value="TreeGrafter"/>
</dbReference>
<proteinExistence type="evidence at transcript level"/>
<feature type="domain" description="AD" evidence="1">
    <location>
        <begin position="81"/>
        <end position="178"/>
    </location>
</feature>
<dbReference type="AlphaFoldDB" id="A0A023GA07"/>
<evidence type="ECO:0000259" key="2">
    <source>
        <dbReference type="PROSITE" id="PS52002"/>
    </source>
</evidence>
<reference evidence="3" key="1">
    <citation type="submission" date="2014-03" db="EMBL/GenBank/DDBJ databases">
        <title>The sialotranscriptome of Amblyomma triste, Amblyomma parvum and Amblyomma cajennense ticks, uncovered by 454-based RNA-seq.</title>
        <authorList>
            <person name="Garcia G.R."/>
            <person name="Gardinassi L.G."/>
            <person name="Ribeiro J.M."/>
            <person name="Anatriello E."/>
            <person name="Ferreira B.R."/>
            <person name="Moreira H.N."/>
            <person name="Mafra C."/>
            <person name="Olegario M.M."/>
            <person name="Szabo P.J."/>
            <person name="Miranda-Santos I.K."/>
            <person name="Maruyama S.R."/>
        </authorList>
    </citation>
    <scope>NUCLEOTIDE SEQUENCE</scope>
    <source>
        <strain evidence="3">Mato Grasso do Sul</strain>
        <tissue evidence="3">Salivary glands</tissue>
    </source>
</reference>
<dbReference type="PROSITE" id="PS52001">
    <property type="entry name" value="AD"/>
    <property type="match status" value="1"/>
</dbReference>
<dbReference type="GO" id="GO:0000245">
    <property type="term" value="P:spliceosomal complex assembly"/>
    <property type="evidence" value="ECO:0007669"/>
    <property type="project" value="InterPro"/>
</dbReference>
<feature type="domain" description="Sm" evidence="2">
    <location>
        <begin position="19"/>
        <end position="86"/>
    </location>
</feature>
<dbReference type="GO" id="GO:0000387">
    <property type="term" value="P:spliceosomal snRNP assembly"/>
    <property type="evidence" value="ECO:0007669"/>
    <property type="project" value="TreeGrafter"/>
</dbReference>
<dbReference type="GO" id="GO:0005634">
    <property type="term" value="C:nucleus"/>
    <property type="evidence" value="ECO:0007669"/>
    <property type="project" value="InterPro"/>
</dbReference>
<dbReference type="Gene3D" id="2.30.30.100">
    <property type="match status" value="1"/>
</dbReference>
<dbReference type="Pfam" id="PF20417">
    <property type="entry name" value="Gemin6_C"/>
    <property type="match status" value="1"/>
</dbReference>
<sequence>MESESKQSTEQTLDGVCSDDPLLLLSYVHKLVRVETTDGKVLAGYVKTIDPVSKSIVMVLLDDGRPSRVHVVMGHAAKSLTVVTDASPAEKEHIEELFMPESVELNTEQLRHKKENLRSWMCVNRIPVAEPANEPGVLVIAGSVRLLPPYGLEDLQCTNSLVMGKIRGIISAMPANIESWLSPYEPMK</sequence>
<dbReference type="InterPro" id="IPR047575">
    <property type="entry name" value="Sm"/>
</dbReference>
<dbReference type="InterPro" id="IPR009422">
    <property type="entry name" value="Gemin6"/>
</dbReference>
<dbReference type="InterPro" id="IPR047574">
    <property type="entry name" value="AD"/>
</dbReference>
<evidence type="ECO:0008006" key="4">
    <source>
        <dbReference type="Google" id="ProtNLM"/>
    </source>
</evidence>
<evidence type="ECO:0000259" key="1">
    <source>
        <dbReference type="PROSITE" id="PS52001"/>
    </source>
</evidence>
<dbReference type="InterPro" id="IPR046857">
    <property type="entry name" value="Gemin6_Sm-like_dom"/>
</dbReference>
<evidence type="ECO:0000313" key="3">
    <source>
        <dbReference type="EMBL" id="JAC29733.1"/>
    </source>
</evidence>
<dbReference type="PROSITE" id="PS52002">
    <property type="entry name" value="SM"/>
    <property type="match status" value="1"/>
</dbReference>
<protein>
    <recommendedName>
        <fullName evidence="4">Gem-associated protein 6</fullName>
    </recommendedName>
</protein>
<dbReference type="GO" id="GO:0003723">
    <property type="term" value="F:RNA binding"/>
    <property type="evidence" value="ECO:0007669"/>
    <property type="project" value="InterPro"/>
</dbReference>
<dbReference type="PANTHER" id="PTHR14710:SF2">
    <property type="entry name" value="GEM-ASSOCIATED PROTEIN 6"/>
    <property type="match status" value="1"/>
</dbReference>
<dbReference type="PANTHER" id="PTHR14710">
    <property type="entry name" value="GEM-ASSOCIATED PROTEIN 6"/>
    <property type="match status" value="1"/>
</dbReference>
<dbReference type="Pfam" id="PF06372">
    <property type="entry name" value="Gemin6"/>
    <property type="match status" value="1"/>
</dbReference>
<dbReference type="CDD" id="cd11676">
    <property type="entry name" value="Gemin6"/>
    <property type="match status" value="1"/>
</dbReference>
<dbReference type="EMBL" id="GBBM01005685">
    <property type="protein sequence ID" value="JAC29733.1"/>
    <property type="molecule type" value="mRNA"/>
</dbReference>
<accession>A0A023GA07</accession>
<name>A0A023GA07_AMBTT</name>
<organism evidence="3">
    <name type="scientific">Amblyomma triste</name>
    <name type="common">Neotropical tick</name>
    <dbReference type="NCBI Taxonomy" id="251400"/>
    <lineage>
        <taxon>Eukaryota</taxon>
        <taxon>Metazoa</taxon>
        <taxon>Ecdysozoa</taxon>
        <taxon>Arthropoda</taxon>
        <taxon>Chelicerata</taxon>
        <taxon>Arachnida</taxon>
        <taxon>Acari</taxon>
        <taxon>Parasitiformes</taxon>
        <taxon>Ixodida</taxon>
        <taxon>Ixodoidea</taxon>
        <taxon>Ixodidae</taxon>
        <taxon>Amblyomminae</taxon>
        <taxon>Amblyomma</taxon>
    </lineage>
</organism>
<dbReference type="InterPro" id="IPR046856">
    <property type="entry name" value="Gemin6_C"/>
</dbReference>